<dbReference type="InterPro" id="IPR003812">
    <property type="entry name" value="Fido"/>
</dbReference>
<sequence>MTITTNLGQIAKLMGEEVERQGDSLIYVAHMIHAWVYAETRSNQLPTMDDILQLGKLVNPEVTGWRPGPAVFLHNAGTAAPSYAIAERLERLVAVLHKLASSSSLDDDFAKEWVKQFEDIHPFIDGNGRVGCILYNWIRGRITNNPDPLPELFK</sequence>
<gene>
    <name evidence="2" type="ORF">GSM42_00135</name>
</gene>
<organism evidence="2 3">
    <name type="scientific">Shimazuella alba</name>
    <dbReference type="NCBI Taxonomy" id="2690964"/>
    <lineage>
        <taxon>Bacteria</taxon>
        <taxon>Bacillati</taxon>
        <taxon>Bacillota</taxon>
        <taxon>Bacilli</taxon>
        <taxon>Bacillales</taxon>
        <taxon>Thermoactinomycetaceae</taxon>
        <taxon>Shimazuella</taxon>
    </lineage>
</organism>
<dbReference type="EMBL" id="WUUL01000001">
    <property type="protein sequence ID" value="MXQ52180.1"/>
    <property type="molecule type" value="Genomic_DNA"/>
</dbReference>
<evidence type="ECO:0000313" key="2">
    <source>
        <dbReference type="EMBL" id="MXQ52180.1"/>
    </source>
</evidence>
<evidence type="ECO:0000259" key="1">
    <source>
        <dbReference type="PROSITE" id="PS51459"/>
    </source>
</evidence>
<dbReference type="Pfam" id="PF02661">
    <property type="entry name" value="Fic"/>
    <property type="match status" value="1"/>
</dbReference>
<name>A0A6I4VQZ1_9BACL</name>
<accession>A0A6I4VQZ1</accession>
<dbReference type="SUPFAM" id="SSF140931">
    <property type="entry name" value="Fic-like"/>
    <property type="match status" value="1"/>
</dbReference>
<evidence type="ECO:0000313" key="3">
    <source>
        <dbReference type="Proteomes" id="UP000430692"/>
    </source>
</evidence>
<dbReference type="RefSeq" id="WP_160799235.1">
    <property type="nucleotide sequence ID" value="NZ_WUUL01000001.1"/>
</dbReference>
<dbReference type="InterPro" id="IPR036597">
    <property type="entry name" value="Fido-like_dom_sf"/>
</dbReference>
<keyword evidence="3" id="KW-1185">Reference proteome</keyword>
<feature type="domain" description="Fido" evidence="1">
    <location>
        <begin position="46"/>
        <end position="154"/>
    </location>
</feature>
<dbReference type="Proteomes" id="UP000430692">
    <property type="component" value="Unassembled WGS sequence"/>
</dbReference>
<protein>
    <recommendedName>
        <fullName evidence="1">Fido domain-containing protein</fullName>
    </recommendedName>
</protein>
<dbReference type="Gene3D" id="1.10.3290.10">
    <property type="entry name" value="Fido-like domain"/>
    <property type="match status" value="1"/>
</dbReference>
<proteinExistence type="predicted"/>
<dbReference type="AlphaFoldDB" id="A0A6I4VQZ1"/>
<dbReference type="PROSITE" id="PS51459">
    <property type="entry name" value="FIDO"/>
    <property type="match status" value="1"/>
</dbReference>
<comment type="caution">
    <text evidence="2">The sequence shown here is derived from an EMBL/GenBank/DDBJ whole genome shotgun (WGS) entry which is preliminary data.</text>
</comment>
<reference evidence="2 3" key="1">
    <citation type="submission" date="2019-12" db="EMBL/GenBank/DDBJ databases">
        <title>Whole-genome analyses of novel actinobacteria.</title>
        <authorList>
            <person name="Sahin N."/>
            <person name="Saygin H."/>
        </authorList>
    </citation>
    <scope>NUCLEOTIDE SEQUENCE [LARGE SCALE GENOMIC DNA]</scope>
    <source>
        <strain evidence="2 3">KC615</strain>
    </source>
</reference>